<dbReference type="PROSITE" id="PS50045">
    <property type="entry name" value="SIGMA54_INTERACT_4"/>
    <property type="match status" value="1"/>
</dbReference>
<dbReference type="Gene3D" id="1.10.8.60">
    <property type="match status" value="1"/>
</dbReference>
<feature type="domain" description="Sigma-54 factor interaction" evidence="10">
    <location>
        <begin position="130"/>
        <end position="308"/>
    </location>
</feature>
<feature type="domain" description="Response regulatory" evidence="11">
    <location>
        <begin position="2"/>
        <end position="116"/>
    </location>
</feature>
<dbReference type="GO" id="GO:0006355">
    <property type="term" value="P:regulation of DNA-templated transcription"/>
    <property type="evidence" value="ECO:0007669"/>
    <property type="project" value="InterPro"/>
</dbReference>
<keyword evidence="3" id="KW-0067">ATP-binding</keyword>
<dbReference type="GO" id="GO:0005524">
    <property type="term" value="F:ATP binding"/>
    <property type="evidence" value="ECO:0007669"/>
    <property type="project" value="UniProtKB-KW"/>
</dbReference>
<evidence type="ECO:0000256" key="5">
    <source>
        <dbReference type="ARBA" id="ARBA00023125"/>
    </source>
</evidence>
<keyword evidence="2" id="KW-0547">Nucleotide-binding</keyword>
<evidence type="ECO:0000256" key="2">
    <source>
        <dbReference type="ARBA" id="ARBA00022741"/>
    </source>
</evidence>
<evidence type="ECO:0000256" key="6">
    <source>
        <dbReference type="ARBA" id="ARBA00023159"/>
    </source>
</evidence>
<dbReference type="InterPro" id="IPR027417">
    <property type="entry name" value="P-loop_NTPase"/>
</dbReference>
<dbReference type="PANTHER" id="PTHR32071">
    <property type="entry name" value="TRANSCRIPTIONAL REGULATORY PROTEIN"/>
    <property type="match status" value="1"/>
</dbReference>
<protein>
    <recommendedName>
        <fullName evidence="1">DNA-binding transcriptional regulator NtrC</fullName>
    </recommendedName>
    <alternativeName>
        <fullName evidence="7">Nitrogen regulation protein NR(I)</fullName>
    </alternativeName>
    <alternativeName>
        <fullName evidence="8">Nitrogen regulator I</fullName>
    </alternativeName>
</protein>
<evidence type="ECO:0000313" key="12">
    <source>
        <dbReference type="EMBL" id="BDU73513.1"/>
    </source>
</evidence>
<evidence type="ECO:0000256" key="9">
    <source>
        <dbReference type="PROSITE-ProRule" id="PRU00169"/>
    </source>
</evidence>
<accession>A0AA48H006</accession>
<gene>
    <name evidence="12" type="ORF">METEAL_26870</name>
</gene>
<feature type="modified residue" description="4-aspartylphosphate" evidence="9">
    <location>
        <position position="51"/>
    </location>
</feature>
<dbReference type="CDD" id="cd00156">
    <property type="entry name" value="REC"/>
    <property type="match status" value="1"/>
</dbReference>
<dbReference type="PROSITE" id="PS50110">
    <property type="entry name" value="RESPONSE_REGULATORY"/>
    <property type="match status" value="1"/>
</dbReference>
<keyword evidence="4" id="KW-0902">Two-component regulatory system</keyword>
<dbReference type="Pfam" id="PF00072">
    <property type="entry name" value="Response_reg"/>
    <property type="match status" value="1"/>
</dbReference>
<dbReference type="Pfam" id="PF00158">
    <property type="entry name" value="Sigma54_activat"/>
    <property type="match status" value="1"/>
</dbReference>
<name>A0AA48H006_9BACT</name>
<evidence type="ECO:0000256" key="8">
    <source>
        <dbReference type="ARBA" id="ARBA00031910"/>
    </source>
</evidence>
<sequence length="403" mass="43306">MRVLLVEDKDSFRRMLVQALEAGPWEVTAVGDPREALGVLDAGPFDILVTDLRLPSMSGLELLKAAKRAQPNLRAVVMSAFGEPADIVEAIRWGADDFLPKPFDLDVFAAVLERLRSLRMAPPPDPREPWIVHSPAMAALDQALVKAAGTSLPVLFHGEPGTGKARAARRLHALRHPQAPFLACDGALGVPGPADLGLLRGGSVYVAGLDRLPAPALVGAMEGMEGQGVHWMGGCANPEALPEATRLRMGVLTFRLPPLRERREDILPLFRTFLELHARREGRSVPIVERAMEKELLHRDWPGNLRQLTWGLTQALGGTAGSVLAPLPPDGARRGGSMVLPFPEAGTLEAMLGAVSRAAEGVLLRRALEGRTSEPAALALELGLTPRALAKALREHGIPLEDD</sequence>
<dbReference type="Proteomes" id="UP001238179">
    <property type="component" value="Chromosome"/>
</dbReference>
<dbReference type="AlphaFoldDB" id="A0AA48H006"/>
<dbReference type="GO" id="GO:0000160">
    <property type="term" value="P:phosphorelay signal transduction system"/>
    <property type="evidence" value="ECO:0007669"/>
    <property type="project" value="UniProtKB-KW"/>
</dbReference>
<evidence type="ECO:0000259" key="11">
    <source>
        <dbReference type="PROSITE" id="PS50110"/>
    </source>
</evidence>
<dbReference type="InterPro" id="IPR011006">
    <property type="entry name" value="CheY-like_superfamily"/>
</dbReference>
<evidence type="ECO:0000256" key="1">
    <source>
        <dbReference type="ARBA" id="ARBA00019059"/>
    </source>
</evidence>
<keyword evidence="5" id="KW-0238">DNA-binding</keyword>
<evidence type="ECO:0000259" key="10">
    <source>
        <dbReference type="PROSITE" id="PS50045"/>
    </source>
</evidence>
<dbReference type="InterPro" id="IPR001789">
    <property type="entry name" value="Sig_transdc_resp-reg_receiver"/>
</dbReference>
<keyword evidence="6" id="KW-0010">Activator</keyword>
<proteinExistence type="predicted"/>
<dbReference type="KEGG" id="msil:METEAL_26870"/>
<dbReference type="GO" id="GO:0003677">
    <property type="term" value="F:DNA binding"/>
    <property type="evidence" value="ECO:0007669"/>
    <property type="project" value="UniProtKB-KW"/>
</dbReference>
<dbReference type="InterPro" id="IPR058031">
    <property type="entry name" value="AAA_lid_NorR"/>
</dbReference>
<keyword evidence="9" id="KW-0597">Phosphoprotein</keyword>
<dbReference type="Gene3D" id="3.40.50.300">
    <property type="entry name" value="P-loop containing nucleotide triphosphate hydrolases"/>
    <property type="match status" value="1"/>
</dbReference>
<dbReference type="Pfam" id="PF25601">
    <property type="entry name" value="AAA_lid_14"/>
    <property type="match status" value="1"/>
</dbReference>
<evidence type="ECO:0000313" key="13">
    <source>
        <dbReference type="Proteomes" id="UP001238179"/>
    </source>
</evidence>
<organism evidence="12 13">
    <name type="scientific">Mesoterricola silvestris</name>
    <dbReference type="NCBI Taxonomy" id="2927979"/>
    <lineage>
        <taxon>Bacteria</taxon>
        <taxon>Pseudomonadati</taxon>
        <taxon>Acidobacteriota</taxon>
        <taxon>Holophagae</taxon>
        <taxon>Holophagales</taxon>
        <taxon>Holophagaceae</taxon>
        <taxon>Mesoterricola</taxon>
    </lineage>
</organism>
<dbReference type="SUPFAM" id="SSF52540">
    <property type="entry name" value="P-loop containing nucleoside triphosphate hydrolases"/>
    <property type="match status" value="1"/>
</dbReference>
<dbReference type="InterPro" id="IPR002078">
    <property type="entry name" value="Sigma_54_int"/>
</dbReference>
<evidence type="ECO:0000256" key="7">
    <source>
        <dbReference type="ARBA" id="ARBA00029881"/>
    </source>
</evidence>
<dbReference type="RefSeq" id="WP_316412184.1">
    <property type="nucleotide sequence ID" value="NZ_AP027080.1"/>
</dbReference>
<reference evidence="13" key="1">
    <citation type="journal article" date="2023" name="Int. J. Syst. Evol. Microbiol.">
        <title>Mesoterricola silvestris gen. nov., sp. nov., Mesoterricola sediminis sp. nov., Geothrix oryzae sp. nov., Geothrix edaphica sp. nov., Geothrix rubra sp. nov., and Geothrix limicola sp. nov., six novel members of Acidobacteriota isolated from soils.</title>
        <authorList>
            <person name="Itoh H."/>
            <person name="Sugisawa Y."/>
            <person name="Mise K."/>
            <person name="Xu Z."/>
            <person name="Kuniyasu M."/>
            <person name="Ushijima N."/>
            <person name="Kawano K."/>
            <person name="Kobayashi E."/>
            <person name="Shiratori Y."/>
            <person name="Masuda Y."/>
            <person name="Senoo K."/>
        </authorList>
    </citation>
    <scope>NUCLEOTIDE SEQUENCE [LARGE SCALE GENOMIC DNA]</scope>
    <source>
        <strain evidence="13">W79</strain>
    </source>
</reference>
<evidence type="ECO:0000256" key="3">
    <source>
        <dbReference type="ARBA" id="ARBA00022840"/>
    </source>
</evidence>
<dbReference type="PANTHER" id="PTHR32071:SF95">
    <property type="entry name" value="DNA-BINDING TRANSCRIPTIONAL REGULATOR NTRC"/>
    <property type="match status" value="1"/>
</dbReference>
<dbReference type="EMBL" id="AP027080">
    <property type="protein sequence ID" value="BDU73513.1"/>
    <property type="molecule type" value="Genomic_DNA"/>
</dbReference>
<keyword evidence="13" id="KW-1185">Reference proteome</keyword>
<dbReference type="SMART" id="SM00448">
    <property type="entry name" value="REC"/>
    <property type="match status" value="1"/>
</dbReference>
<dbReference type="Gene3D" id="3.40.50.2300">
    <property type="match status" value="1"/>
</dbReference>
<evidence type="ECO:0000256" key="4">
    <source>
        <dbReference type="ARBA" id="ARBA00023012"/>
    </source>
</evidence>
<dbReference type="SUPFAM" id="SSF52172">
    <property type="entry name" value="CheY-like"/>
    <property type="match status" value="1"/>
</dbReference>